<reference evidence="2 3" key="1">
    <citation type="submission" date="2016-10" db="EMBL/GenBank/DDBJ databases">
        <authorList>
            <person name="de Groot N.N."/>
        </authorList>
    </citation>
    <scope>NUCLEOTIDE SEQUENCE [LARGE SCALE GENOMIC DNA]</scope>
    <source>
        <strain evidence="2">MBHS1</strain>
    </source>
</reference>
<proteinExistence type="predicted"/>
<sequence>MEDIGRAVTDTYFSNPYRIAGVTLVLLLLSLLFKRVRYYAFKPFRWLNKTPS</sequence>
<evidence type="ECO:0000313" key="2">
    <source>
        <dbReference type="EMBL" id="SEH08518.1"/>
    </source>
</evidence>
<keyword evidence="3" id="KW-1185">Reference proteome</keyword>
<evidence type="ECO:0000313" key="3">
    <source>
        <dbReference type="Proteomes" id="UP000236724"/>
    </source>
</evidence>
<organism evidence="2 3">
    <name type="scientific">Candidatus Venteria ishoeyi</name>
    <dbReference type="NCBI Taxonomy" id="1899563"/>
    <lineage>
        <taxon>Bacteria</taxon>
        <taxon>Pseudomonadati</taxon>
        <taxon>Pseudomonadota</taxon>
        <taxon>Gammaproteobacteria</taxon>
        <taxon>Thiotrichales</taxon>
        <taxon>Thiotrichaceae</taxon>
        <taxon>Venteria</taxon>
    </lineage>
</organism>
<evidence type="ECO:0000256" key="1">
    <source>
        <dbReference type="SAM" id="Phobius"/>
    </source>
</evidence>
<keyword evidence="1" id="KW-0812">Transmembrane</keyword>
<gene>
    <name evidence="2" type="ORF">MBHS_04410</name>
</gene>
<protein>
    <submittedName>
        <fullName evidence="2">Uncharacterized protein</fullName>
    </submittedName>
</protein>
<keyword evidence="1" id="KW-0472">Membrane</keyword>
<keyword evidence="1" id="KW-1133">Transmembrane helix</keyword>
<dbReference type="Proteomes" id="UP000236724">
    <property type="component" value="Unassembled WGS sequence"/>
</dbReference>
<dbReference type="EMBL" id="FMSV02000552">
    <property type="protein sequence ID" value="SEH08518.1"/>
    <property type="molecule type" value="Genomic_DNA"/>
</dbReference>
<accession>A0A1H6FEM1</accession>
<dbReference type="AlphaFoldDB" id="A0A1H6FEM1"/>
<name>A0A1H6FEM1_9GAMM</name>
<feature type="transmembrane region" description="Helical" evidence="1">
    <location>
        <begin position="16"/>
        <end position="33"/>
    </location>
</feature>